<organism evidence="1 2">
    <name type="scientific">Kurthia gibsonii</name>
    <dbReference type="NCBI Taxonomy" id="33946"/>
    <lineage>
        <taxon>Bacteria</taxon>
        <taxon>Bacillati</taxon>
        <taxon>Bacillota</taxon>
        <taxon>Bacilli</taxon>
        <taxon>Bacillales</taxon>
        <taxon>Caryophanaceae</taxon>
        <taxon>Kurthia</taxon>
    </lineage>
</organism>
<sequence length="103" mass="12225">MCHNTTSFYIQPNGKPAFLLCAKCNESMPIETLQLTPELQQKWLFWKRDHENWLDSKTGTMIHGGEHLEKQYHQRGQELTKELNQAANGRYTLEFKQSYKYMD</sequence>
<proteinExistence type="predicted"/>
<keyword evidence="2" id="KW-1185">Reference proteome</keyword>
<dbReference type="RefSeq" id="WP_068453505.1">
    <property type="nucleotide sequence ID" value="NZ_JAMWHJ010000001.1"/>
</dbReference>
<comment type="caution">
    <text evidence="1">The sequence shown here is derived from an EMBL/GenBank/DDBJ whole genome shotgun (WGS) entry which is preliminary data.</text>
</comment>
<accession>A0ABU9LNQ4</accession>
<protein>
    <submittedName>
        <fullName evidence="1">Uncharacterized protein</fullName>
    </submittedName>
</protein>
<reference evidence="1 2" key="1">
    <citation type="submission" date="2024-04" db="EMBL/GenBank/DDBJ databases">
        <authorList>
            <person name="Wu Y.S."/>
            <person name="Zhang L."/>
        </authorList>
    </citation>
    <scope>NUCLEOTIDE SEQUENCE [LARGE SCALE GENOMIC DNA]</scope>
    <source>
        <strain evidence="1 2">KG-01</strain>
    </source>
</reference>
<gene>
    <name evidence="1" type="ORF">AAF454_06235</name>
</gene>
<dbReference type="Proteomes" id="UP001398420">
    <property type="component" value="Unassembled WGS sequence"/>
</dbReference>
<evidence type="ECO:0000313" key="1">
    <source>
        <dbReference type="EMBL" id="MEL5988011.1"/>
    </source>
</evidence>
<name>A0ABU9LNQ4_9BACL</name>
<dbReference type="EMBL" id="JBCEWA010000004">
    <property type="protein sequence ID" value="MEL5988011.1"/>
    <property type="molecule type" value="Genomic_DNA"/>
</dbReference>
<evidence type="ECO:0000313" key="2">
    <source>
        <dbReference type="Proteomes" id="UP001398420"/>
    </source>
</evidence>